<dbReference type="EMBL" id="BMRJ01000001">
    <property type="protein sequence ID" value="GGR12328.1"/>
    <property type="molecule type" value="Genomic_DNA"/>
</dbReference>
<dbReference type="AlphaFoldDB" id="A0A918F8V2"/>
<evidence type="ECO:0000256" key="1">
    <source>
        <dbReference type="SAM" id="MobiDB-lite"/>
    </source>
</evidence>
<reference evidence="2" key="2">
    <citation type="submission" date="2020-09" db="EMBL/GenBank/DDBJ databases">
        <authorList>
            <person name="Sun Q."/>
            <person name="Ohkuma M."/>
        </authorList>
    </citation>
    <scope>NUCLEOTIDE SEQUENCE</scope>
    <source>
        <strain evidence="2">JCM 3346</strain>
    </source>
</reference>
<keyword evidence="3" id="KW-1185">Reference proteome</keyword>
<sequence length="61" mass="6360">MDRFVPTWMRGMDDVALMCCLASQLVDAGGARIARTGSTRADPVPPLQTPPNGGPGRPPPG</sequence>
<gene>
    <name evidence="2" type="ORF">GCM10010196_00920</name>
</gene>
<dbReference type="Proteomes" id="UP000610303">
    <property type="component" value="Unassembled WGS sequence"/>
</dbReference>
<accession>A0A918F8V2</accession>
<proteinExistence type="predicted"/>
<name>A0A918F8V2_AGRME</name>
<reference evidence="2" key="1">
    <citation type="journal article" date="2014" name="Int. J. Syst. Evol. Microbiol.">
        <title>Complete genome sequence of Corynebacterium casei LMG S-19264T (=DSM 44701T), isolated from a smear-ripened cheese.</title>
        <authorList>
            <consortium name="US DOE Joint Genome Institute (JGI-PGF)"/>
            <person name="Walter F."/>
            <person name="Albersmeier A."/>
            <person name="Kalinowski J."/>
            <person name="Ruckert C."/>
        </authorList>
    </citation>
    <scope>NUCLEOTIDE SEQUENCE</scope>
    <source>
        <strain evidence="2">JCM 3346</strain>
    </source>
</reference>
<protein>
    <submittedName>
        <fullName evidence="2">Uncharacterized protein</fullName>
    </submittedName>
</protein>
<evidence type="ECO:0000313" key="3">
    <source>
        <dbReference type="Proteomes" id="UP000610303"/>
    </source>
</evidence>
<feature type="compositionally biased region" description="Pro residues" evidence="1">
    <location>
        <begin position="43"/>
        <end position="61"/>
    </location>
</feature>
<comment type="caution">
    <text evidence="2">The sequence shown here is derived from an EMBL/GenBank/DDBJ whole genome shotgun (WGS) entry which is preliminary data.</text>
</comment>
<evidence type="ECO:0000313" key="2">
    <source>
        <dbReference type="EMBL" id="GGR12328.1"/>
    </source>
</evidence>
<organism evidence="2 3">
    <name type="scientific">Agromyces mediolanus</name>
    <name type="common">Corynebacterium mediolanum</name>
    <dbReference type="NCBI Taxonomy" id="41986"/>
    <lineage>
        <taxon>Bacteria</taxon>
        <taxon>Bacillati</taxon>
        <taxon>Actinomycetota</taxon>
        <taxon>Actinomycetes</taxon>
        <taxon>Micrococcales</taxon>
        <taxon>Microbacteriaceae</taxon>
        <taxon>Agromyces</taxon>
    </lineage>
</organism>
<feature type="region of interest" description="Disordered" evidence="1">
    <location>
        <begin position="33"/>
        <end position="61"/>
    </location>
</feature>